<keyword evidence="4" id="KW-0963">Cytoplasm</keyword>
<dbReference type="InterPro" id="IPR046357">
    <property type="entry name" value="PPIase_dom_sf"/>
</dbReference>
<evidence type="ECO:0000256" key="2">
    <source>
        <dbReference type="ARBA" id="ARBA00004496"/>
    </source>
</evidence>
<comment type="catalytic activity">
    <reaction evidence="1 9 10">
        <text>[protein]-peptidylproline (omega=180) = [protein]-peptidylproline (omega=0)</text>
        <dbReference type="Rhea" id="RHEA:16237"/>
        <dbReference type="Rhea" id="RHEA-COMP:10747"/>
        <dbReference type="Rhea" id="RHEA-COMP:10748"/>
        <dbReference type="ChEBI" id="CHEBI:83833"/>
        <dbReference type="ChEBI" id="CHEBI:83834"/>
        <dbReference type="EC" id="5.2.1.8"/>
    </reaction>
</comment>
<name>A0ABX7PZC8_9BACT</name>
<sequence length="142" mass="15366">MNLAEHGKTVRVHYIGTLDTGRIFDSTEGGDPYEFTIGNGQVFPALEQAVIGMAAGEVKNILVPAEEAFGGWRKENILTLERGRFPRDRELRVGQKLSIGFAGGQALVMMVVDAGEDMVTLDGNHPLAGHDLTFALKLEGVK</sequence>
<evidence type="ECO:0000256" key="3">
    <source>
        <dbReference type="ARBA" id="ARBA00006577"/>
    </source>
</evidence>
<dbReference type="Pfam" id="PF00254">
    <property type="entry name" value="FKBP_C"/>
    <property type="match status" value="1"/>
</dbReference>
<evidence type="ECO:0000256" key="4">
    <source>
        <dbReference type="ARBA" id="ARBA00022490"/>
    </source>
</evidence>
<comment type="subcellular location">
    <subcellularLocation>
        <location evidence="2">Cytoplasm</location>
    </subcellularLocation>
</comment>
<dbReference type="PANTHER" id="PTHR47861:SF3">
    <property type="entry name" value="FKBP-TYPE PEPTIDYL-PROLYL CIS-TRANS ISOMERASE SLYD"/>
    <property type="match status" value="1"/>
</dbReference>
<dbReference type="PROSITE" id="PS50059">
    <property type="entry name" value="FKBP_PPIASE"/>
    <property type="match status" value="1"/>
</dbReference>
<dbReference type="Gene3D" id="3.10.50.40">
    <property type="match status" value="1"/>
</dbReference>
<gene>
    <name evidence="12" type="ORF">JZM60_08965</name>
</gene>
<dbReference type="PANTHER" id="PTHR47861">
    <property type="entry name" value="FKBP-TYPE PEPTIDYL-PROLYL CIS-TRANS ISOMERASE SLYD"/>
    <property type="match status" value="1"/>
</dbReference>
<evidence type="ECO:0000313" key="13">
    <source>
        <dbReference type="Proteomes" id="UP000663651"/>
    </source>
</evidence>
<dbReference type="EMBL" id="CP071382">
    <property type="protein sequence ID" value="QSV44312.1"/>
    <property type="molecule type" value="Genomic_DNA"/>
</dbReference>
<evidence type="ECO:0000256" key="7">
    <source>
        <dbReference type="ARBA" id="ARBA00023235"/>
    </source>
</evidence>
<reference evidence="12 13" key="1">
    <citation type="submission" date="2021-03" db="EMBL/GenBank/DDBJ databases">
        <title>Geobacter metallireducens gen. nov. sp. nov., a microorganism capable of coupling the complete oxidation of organic compounds to the reduction of iron and other metals.</title>
        <authorList>
            <person name="Li Y."/>
        </authorList>
    </citation>
    <scope>NUCLEOTIDE SEQUENCE [LARGE SCALE GENOMIC DNA]</scope>
    <source>
        <strain evidence="12 13">Jerry-YX</strain>
    </source>
</reference>
<dbReference type="RefSeq" id="WP_207161912.1">
    <property type="nucleotide sequence ID" value="NZ_CP071382.1"/>
</dbReference>
<keyword evidence="5 9" id="KW-0697">Rotamase</keyword>
<evidence type="ECO:0000256" key="6">
    <source>
        <dbReference type="ARBA" id="ARBA00023186"/>
    </source>
</evidence>
<keyword evidence="13" id="KW-1185">Reference proteome</keyword>
<evidence type="ECO:0000256" key="10">
    <source>
        <dbReference type="RuleBase" id="RU003915"/>
    </source>
</evidence>
<dbReference type="InterPro" id="IPR001179">
    <property type="entry name" value="PPIase_FKBP_dom"/>
</dbReference>
<keyword evidence="7 9" id="KW-0413">Isomerase</keyword>
<proteinExistence type="inferred from homology"/>
<feature type="domain" description="PPIase FKBP-type" evidence="11">
    <location>
        <begin position="7"/>
        <end position="91"/>
    </location>
</feature>
<evidence type="ECO:0000256" key="5">
    <source>
        <dbReference type="ARBA" id="ARBA00023110"/>
    </source>
</evidence>
<keyword evidence="6" id="KW-0143">Chaperone</keyword>
<evidence type="ECO:0000256" key="9">
    <source>
        <dbReference type="PROSITE-ProRule" id="PRU00277"/>
    </source>
</evidence>
<dbReference type="SUPFAM" id="SSF54534">
    <property type="entry name" value="FKBP-like"/>
    <property type="match status" value="1"/>
</dbReference>
<dbReference type="GO" id="GO:0016853">
    <property type="term" value="F:isomerase activity"/>
    <property type="evidence" value="ECO:0007669"/>
    <property type="project" value="UniProtKB-KW"/>
</dbReference>
<comment type="function">
    <text evidence="8">Also involved in hydrogenase metallocenter assembly, probably by participating in the nickel insertion step. This function in hydrogenase biosynthesis requires chaperone activity and the presence of the metal-binding domain, but not PPIase activity.</text>
</comment>
<organism evidence="12 13">
    <name type="scientific">Geobacter benzoatilyticus</name>
    <dbReference type="NCBI Taxonomy" id="2815309"/>
    <lineage>
        <taxon>Bacteria</taxon>
        <taxon>Pseudomonadati</taxon>
        <taxon>Thermodesulfobacteriota</taxon>
        <taxon>Desulfuromonadia</taxon>
        <taxon>Geobacterales</taxon>
        <taxon>Geobacteraceae</taxon>
        <taxon>Geobacter</taxon>
    </lineage>
</organism>
<evidence type="ECO:0000256" key="8">
    <source>
        <dbReference type="ARBA" id="ARBA00037071"/>
    </source>
</evidence>
<evidence type="ECO:0000313" key="12">
    <source>
        <dbReference type="EMBL" id="QSV44312.1"/>
    </source>
</evidence>
<evidence type="ECO:0000259" key="11">
    <source>
        <dbReference type="PROSITE" id="PS50059"/>
    </source>
</evidence>
<protein>
    <recommendedName>
        <fullName evidence="10">Peptidyl-prolyl cis-trans isomerase</fullName>
        <ecNumber evidence="10">5.2.1.8</ecNumber>
    </recommendedName>
</protein>
<comment type="similarity">
    <text evidence="3 10">Belongs to the FKBP-type PPIase family.</text>
</comment>
<dbReference type="Proteomes" id="UP000663651">
    <property type="component" value="Chromosome"/>
</dbReference>
<evidence type="ECO:0000256" key="1">
    <source>
        <dbReference type="ARBA" id="ARBA00000971"/>
    </source>
</evidence>
<dbReference type="EC" id="5.2.1.8" evidence="10"/>
<accession>A0ABX7PZC8</accession>